<keyword evidence="2" id="KW-1185">Reference proteome</keyword>
<sequence length="92" mass="10069">MSDLTESEGGMIIGTCLAGDYVTETANVKRLLRLDPTTVAANNLVNSLSYRPLVRFIFGGLICWSPTLRRGGKEAPLWSGVRYLGMVLVHLD</sequence>
<dbReference type="AlphaFoldDB" id="A0A8X6L733"/>
<comment type="caution">
    <text evidence="1">The sequence shown here is derived from an EMBL/GenBank/DDBJ whole genome shotgun (WGS) entry which is preliminary data.</text>
</comment>
<organism evidence="1 2">
    <name type="scientific">Trichonephila clavata</name>
    <name type="common">Joro spider</name>
    <name type="synonym">Nephila clavata</name>
    <dbReference type="NCBI Taxonomy" id="2740835"/>
    <lineage>
        <taxon>Eukaryota</taxon>
        <taxon>Metazoa</taxon>
        <taxon>Ecdysozoa</taxon>
        <taxon>Arthropoda</taxon>
        <taxon>Chelicerata</taxon>
        <taxon>Arachnida</taxon>
        <taxon>Araneae</taxon>
        <taxon>Araneomorphae</taxon>
        <taxon>Entelegynae</taxon>
        <taxon>Araneoidea</taxon>
        <taxon>Nephilidae</taxon>
        <taxon>Trichonephila</taxon>
    </lineage>
</organism>
<evidence type="ECO:0000313" key="2">
    <source>
        <dbReference type="Proteomes" id="UP000887116"/>
    </source>
</evidence>
<reference evidence="1" key="1">
    <citation type="submission" date="2020-07" db="EMBL/GenBank/DDBJ databases">
        <title>Multicomponent nature underlies the extraordinary mechanical properties of spider dragline silk.</title>
        <authorList>
            <person name="Kono N."/>
            <person name="Nakamura H."/>
            <person name="Mori M."/>
            <person name="Yoshida Y."/>
            <person name="Ohtoshi R."/>
            <person name="Malay A.D."/>
            <person name="Moran D.A.P."/>
            <person name="Tomita M."/>
            <person name="Numata K."/>
            <person name="Arakawa K."/>
        </authorList>
    </citation>
    <scope>NUCLEOTIDE SEQUENCE</scope>
</reference>
<protein>
    <submittedName>
        <fullName evidence="1">Uncharacterized protein</fullName>
    </submittedName>
</protein>
<proteinExistence type="predicted"/>
<dbReference type="EMBL" id="BMAO01004678">
    <property type="protein sequence ID" value="GFQ96228.1"/>
    <property type="molecule type" value="Genomic_DNA"/>
</dbReference>
<name>A0A8X6L733_TRICU</name>
<dbReference type="Proteomes" id="UP000887116">
    <property type="component" value="Unassembled WGS sequence"/>
</dbReference>
<accession>A0A8X6L733</accession>
<evidence type="ECO:0000313" key="1">
    <source>
        <dbReference type="EMBL" id="GFQ96228.1"/>
    </source>
</evidence>
<gene>
    <name evidence="1" type="ORF">TNCT_717011</name>
</gene>